<evidence type="ECO:0000313" key="2">
    <source>
        <dbReference type="EMBL" id="MBY73731.1"/>
    </source>
</evidence>
<keyword evidence="3" id="KW-1185">Reference proteome</keyword>
<name>A0A2S2Q7Y6_9HEMI</name>
<dbReference type="RefSeq" id="XP_025422182.1">
    <property type="nucleotide sequence ID" value="XM_025566397.1"/>
</dbReference>
<organism evidence="2">
    <name type="scientific">Sipha flava</name>
    <name type="common">yellow sugarcane aphid</name>
    <dbReference type="NCBI Taxonomy" id="143950"/>
    <lineage>
        <taxon>Eukaryota</taxon>
        <taxon>Metazoa</taxon>
        <taxon>Ecdysozoa</taxon>
        <taxon>Arthropoda</taxon>
        <taxon>Hexapoda</taxon>
        <taxon>Insecta</taxon>
        <taxon>Pterygota</taxon>
        <taxon>Neoptera</taxon>
        <taxon>Paraneoptera</taxon>
        <taxon>Hemiptera</taxon>
        <taxon>Sternorrhyncha</taxon>
        <taxon>Aphidomorpha</taxon>
        <taxon>Aphidoidea</taxon>
        <taxon>Aphididae</taxon>
        <taxon>Sipha</taxon>
    </lineage>
</organism>
<evidence type="ECO:0000313" key="3">
    <source>
        <dbReference type="Proteomes" id="UP000694846"/>
    </source>
</evidence>
<dbReference type="EMBL" id="GGMS01004528">
    <property type="protein sequence ID" value="MBY73731.1"/>
    <property type="molecule type" value="Transcribed_RNA"/>
</dbReference>
<evidence type="ECO:0000313" key="4">
    <source>
        <dbReference type="RefSeq" id="XP_025422182.1"/>
    </source>
</evidence>
<feature type="signal peptide" evidence="1">
    <location>
        <begin position="1"/>
        <end position="19"/>
    </location>
</feature>
<feature type="chain" id="PRO_5044579066" evidence="1">
    <location>
        <begin position="20"/>
        <end position="429"/>
    </location>
</feature>
<accession>A0A2S2Q7Y6</accession>
<dbReference type="OrthoDB" id="6603748at2759"/>
<reference evidence="4" key="2">
    <citation type="submission" date="2025-04" db="UniProtKB">
        <authorList>
            <consortium name="RefSeq"/>
        </authorList>
    </citation>
    <scope>IDENTIFICATION</scope>
    <source>
        <tissue evidence="4">Whole body</tissue>
    </source>
</reference>
<proteinExistence type="predicted"/>
<keyword evidence="1" id="KW-0732">Signal</keyword>
<dbReference type="GeneID" id="112691934"/>
<reference evidence="2" key="1">
    <citation type="submission" date="2018-04" db="EMBL/GenBank/DDBJ databases">
        <title>Transcriptome assembly of Sipha flava.</title>
        <authorList>
            <person name="Scully E.D."/>
            <person name="Geib S.M."/>
            <person name="Palmer N.A."/>
            <person name="Koch K."/>
            <person name="Bradshaw J."/>
            <person name="Heng-Moss T."/>
            <person name="Sarath G."/>
        </authorList>
    </citation>
    <scope>NUCLEOTIDE SEQUENCE</scope>
</reference>
<dbReference type="Proteomes" id="UP000694846">
    <property type="component" value="Unplaced"/>
</dbReference>
<sequence>MKVLVFLFGFTVIVATINATCSYCGNSKEDVQEIEYEDLRSLKNDCREYQNNNGPKCSNLVTKIRNILKIVQKYPLYTKEAKQTLKFPDQLNLVDTTEFLANGEIEYRNAILHGMENAVLKDVDFKDINKNLISVHVLLNGAEVTGDYSAANLNKKESGQFYITLKNIEFKTKLILDEFMEILPEIDVNETITVGQHESMYTDGEVLKELKNDNTDVLKPYIYYYNYLNSVLKSRIAKELTVIFRPLIAKRLEQKLNAAIMFPNKDLQIPKAYANIVPGIQVQIYNTLLHDSWNTDKIQKLTNYTDNNDQIEMLFTFALFNVMGSNQWALKYSTRNTYMGKSMFTIDNVQTVLLITKSNTQEAMNVKFVKTTVNGITLMLGNENHCESIRNFAQQRIPYVLEESLKTYFNEQSKIVLRNQIELTGHKYQ</sequence>
<protein>
    <submittedName>
        <fullName evidence="4">Uncharacterized protein LOC112691934</fullName>
    </submittedName>
</protein>
<gene>
    <name evidence="4" type="primary">LOC112691934</name>
    <name evidence="2" type="ORF">g.620</name>
</gene>
<evidence type="ECO:0000256" key="1">
    <source>
        <dbReference type="SAM" id="SignalP"/>
    </source>
</evidence>
<dbReference type="AlphaFoldDB" id="A0A2S2Q7Y6"/>